<gene>
    <name evidence="2" type="ORF">RNA01_11050</name>
</gene>
<comment type="caution">
    <text evidence="2">The sequence shown here is derived from an EMBL/GenBank/DDBJ whole genome shotgun (WGS) entry which is preliminary data.</text>
</comment>
<name>A0A512HFD7_9HYPH</name>
<dbReference type="NCBIfam" id="NF033657">
    <property type="entry name" value="choice_anch_F"/>
    <property type="match status" value="1"/>
</dbReference>
<accession>A0A512HFD7</accession>
<feature type="chain" id="PRO_5022060145" evidence="1">
    <location>
        <begin position="28"/>
        <end position="175"/>
    </location>
</feature>
<dbReference type="EMBL" id="BJZP01000004">
    <property type="protein sequence ID" value="GEO84173.1"/>
    <property type="molecule type" value="Genomic_DNA"/>
</dbReference>
<keyword evidence="3" id="KW-1185">Reference proteome</keyword>
<evidence type="ECO:0000313" key="2">
    <source>
        <dbReference type="EMBL" id="GEO84173.1"/>
    </source>
</evidence>
<dbReference type="AlphaFoldDB" id="A0A512HFD7"/>
<dbReference type="Proteomes" id="UP000321717">
    <property type="component" value="Unassembled WGS sequence"/>
</dbReference>
<dbReference type="OrthoDB" id="7486720at2"/>
<protein>
    <submittedName>
        <fullName evidence="2">Uncharacterized protein</fullName>
    </submittedName>
</protein>
<organism evidence="2 3">
    <name type="scientific">Ciceribacter naphthalenivorans</name>
    <dbReference type="NCBI Taxonomy" id="1118451"/>
    <lineage>
        <taxon>Bacteria</taxon>
        <taxon>Pseudomonadati</taxon>
        <taxon>Pseudomonadota</taxon>
        <taxon>Alphaproteobacteria</taxon>
        <taxon>Hyphomicrobiales</taxon>
        <taxon>Rhizobiaceae</taxon>
        <taxon>Ciceribacter</taxon>
    </lineage>
</organism>
<evidence type="ECO:0000256" key="1">
    <source>
        <dbReference type="SAM" id="SignalP"/>
    </source>
</evidence>
<sequence length="175" mass="17798">MRSLFTYASSVSIVALIATGIAGSAKADNISEFLEAVGDGSILVDPAEGIVAPGVAVITGNSGNNAAFPGYTGTDFVGNGFSLKDNENCILASGVGITCDAPQKSGKRDKILLNGANPLDLVFDTIDTSDGTTDYVAISKVTNTTGARMTGYQLQIGYGTGDNFRTVSVAGNTSV</sequence>
<proteinExistence type="predicted"/>
<feature type="signal peptide" evidence="1">
    <location>
        <begin position="1"/>
        <end position="27"/>
    </location>
</feature>
<keyword evidence="1" id="KW-0732">Signal</keyword>
<reference evidence="2 3" key="1">
    <citation type="submission" date="2019-07" db="EMBL/GenBank/DDBJ databases">
        <title>Whole genome shotgun sequence of Rhizobium naphthalenivorans NBRC 107585.</title>
        <authorList>
            <person name="Hosoyama A."/>
            <person name="Uohara A."/>
            <person name="Ohji S."/>
            <person name="Ichikawa N."/>
        </authorList>
    </citation>
    <scope>NUCLEOTIDE SEQUENCE [LARGE SCALE GENOMIC DNA]</scope>
    <source>
        <strain evidence="2 3">NBRC 107585</strain>
    </source>
</reference>
<evidence type="ECO:0000313" key="3">
    <source>
        <dbReference type="Proteomes" id="UP000321717"/>
    </source>
</evidence>